<dbReference type="Gene3D" id="2.40.10.10">
    <property type="entry name" value="Trypsin-like serine proteases"/>
    <property type="match status" value="1"/>
</dbReference>
<protein>
    <recommendedName>
        <fullName evidence="4">Peptidase S1 domain-containing protein</fullName>
    </recommendedName>
</protein>
<keyword evidence="2" id="KW-0645">Protease</keyword>
<organism evidence="5 6">
    <name type="scientific">Umbelopsis ramanniana AG</name>
    <dbReference type="NCBI Taxonomy" id="1314678"/>
    <lineage>
        <taxon>Eukaryota</taxon>
        <taxon>Fungi</taxon>
        <taxon>Fungi incertae sedis</taxon>
        <taxon>Mucoromycota</taxon>
        <taxon>Mucoromycotina</taxon>
        <taxon>Umbelopsidomycetes</taxon>
        <taxon>Umbelopsidales</taxon>
        <taxon>Umbelopsidaceae</taxon>
        <taxon>Umbelopsis</taxon>
    </lineage>
</organism>
<dbReference type="Pfam" id="PF00089">
    <property type="entry name" value="Trypsin"/>
    <property type="match status" value="1"/>
</dbReference>
<dbReference type="InterPro" id="IPR043504">
    <property type="entry name" value="Peptidase_S1_PA_chymotrypsin"/>
</dbReference>
<dbReference type="GeneID" id="75918872"/>
<gene>
    <name evidence="5" type="ORF">K450DRAFT_286239</name>
</gene>
<accession>A0AAD5EF57</accession>
<evidence type="ECO:0000313" key="6">
    <source>
        <dbReference type="Proteomes" id="UP001206595"/>
    </source>
</evidence>
<evidence type="ECO:0000256" key="3">
    <source>
        <dbReference type="SAM" id="SignalP"/>
    </source>
</evidence>
<dbReference type="PROSITE" id="PS50240">
    <property type="entry name" value="TRYPSIN_DOM"/>
    <property type="match status" value="1"/>
</dbReference>
<dbReference type="InterPro" id="IPR001314">
    <property type="entry name" value="Peptidase_S1A"/>
</dbReference>
<dbReference type="EMBL" id="MU620907">
    <property type="protein sequence ID" value="KAI8581140.1"/>
    <property type="molecule type" value="Genomic_DNA"/>
</dbReference>
<dbReference type="InterPro" id="IPR018114">
    <property type="entry name" value="TRYPSIN_HIS"/>
</dbReference>
<dbReference type="Proteomes" id="UP001206595">
    <property type="component" value="Unassembled WGS sequence"/>
</dbReference>
<dbReference type="GO" id="GO:0006508">
    <property type="term" value="P:proteolysis"/>
    <property type="evidence" value="ECO:0007669"/>
    <property type="project" value="UniProtKB-KW"/>
</dbReference>
<evidence type="ECO:0000256" key="2">
    <source>
        <dbReference type="RuleBase" id="RU363034"/>
    </source>
</evidence>
<reference evidence="5" key="2">
    <citation type="journal article" date="2022" name="Proc. Natl. Acad. Sci. U.S.A.">
        <title>Diploid-dominant life cycles characterize the early evolution of Fungi.</title>
        <authorList>
            <person name="Amses K.R."/>
            <person name="Simmons D.R."/>
            <person name="Longcore J.E."/>
            <person name="Mondo S.J."/>
            <person name="Seto K."/>
            <person name="Jeronimo G.H."/>
            <person name="Bonds A.E."/>
            <person name="Quandt C.A."/>
            <person name="Davis W.J."/>
            <person name="Chang Y."/>
            <person name="Federici B.A."/>
            <person name="Kuo A."/>
            <person name="LaButti K."/>
            <person name="Pangilinan J."/>
            <person name="Andreopoulos W."/>
            <person name="Tritt A."/>
            <person name="Riley R."/>
            <person name="Hundley H."/>
            <person name="Johnson J."/>
            <person name="Lipzen A."/>
            <person name="Barry K."/>
            <person name="Lang B.F."/>
            <person name="Cuomo C.A."/>
            <person name="Buchler N.E."/>
            <person name="Grigoriev I.V."/>
            <person name="Spatafora J.W."/>
            <person name="Stajich J.E."/>
            <person name="James T.Y."/>
        </authorList>
    </citation>
    <scope>NUCLEOTIDE SEQUENCE</scope>
    <source>
        <strain evidence="5">AG</strain>
    </source>
</reference>
<keyword evidence="1" id="KW-1015">Disulfide bond</keyword>
<dbReference type="PRINTS" id="PR00722">
    <property type="entry name" value="CHYMOTRYPSIN"/>
</dbReference>
<dbReference type="SMART" id="SM00020">
    <property type="entry name" value="Tryp_SPc"/>
    <property type="match status" value="1"/>
</dbReference>
<evidence type="ECO:0000259" key="4">
    <source>
        <dbReference type="PROSITE" id="PS50240"/>
    </source>
</evidence>
<dbReference type="SUPFAM" id="SSF50494">
    <property type="entry name" value="Trypsin-like serine proteases"/>
    <property type="match status" value="1"/>
</dbReference>
<keyword evidence="2" id="KW-0720">Serine protease</keyword>
<dbReference type="InterPro" id="IPR009003">
    <property type="entry name" value="Peptidase_S1_PA"/>
</dbReference>
<feature type="domain" description="Peptidase S1" evidence="4">
    <location>
        <begin position="25"/>
        <end position="271"/>
    </location>
</feature>
<dbReference type="PROSITE" id="PS00134">
    <property type="entry name" value="TRYPSIN_HIS"/>
    <property type="match status" value="1"/>
</dbReference>
<reference evidence="5" key="1">
    <citation type="submission" date="2021-06" db="EMBL/GenBank/DDBJ databases">
        <authorList>
            <consortium name="DOE Joint Genome Institute"/>
            <person name="Mondo S.J."/>
            <person name="Amses K.R."/>
            <person name="Simmons D.R."/>
            <person name="Longcore J.E."/>
            <person name="Seto K."/>
            <person name="Alves G.H."/>
            <person name="Bonds A.E."/>
            <person name="Quandt C.A."/>
            <person name="Davis W.J."/>
            <person name="Chang Y."/>
            <person name="Letcher P.M."/>
            <person name="Powell M.J."/>
            <person name="Kuo A."/>
            <person name="Labutti K."/>
            <person name="Pangilinan J."/>
            <person name="Andreopoulos W."/>
            <person name="Tritt A."/>
            <person name="Riley R."/>
            <person name="Hundley H."/>
            <person name="Johnson J."/>
            <person name="Lipzen A."/>
            <person name="Barry K."/>
            <person name="Berbee M.L."/>
            <person name="Buchler N.E."/>
            <person name="Grigoriev I.V."/>
            <person name="Spatafora J.W."/>
            <person name="Stajich J.E."/>
            <person name="James T.Y."/>
        </authorList>
    </citation>
    <scope>NUCLEOTIDE SEQUENCE</scope>
    <source>
        <strain evidence="5">AG</strain>
    </source>
</reference>
<dbReference type="InterPro" id="IPR001254">
    <property type="entry name" value="Trypsin_dom"/>
</dbReference>
<dbReference type="InterPro" id="IPR051487">
    <property type="entry name" value="Ser/Thr_Proteases_Immune/Dev"/>
</dbReference>
<evidence type="ECO:0000256" key="1">
    <source>
        <dbReference type="ARBA" id="ARBA00023157"/>
    </source>
</evidence>
<keyword evidence="6" id="KW-1185">Reference proteome</keyword>
<dbReference type="GO" id="GO:0004252">
    <property type="term" value="F:serine-type endopeptidase activity"/>
    <property type="evidence" value="ECO:0007669"/>
    <property type="project" value="InterPro"/>
</dbReference>
<name>A0AAD5EF57_UMBRA</name>
<feature type="signal peptide" evidence="3">
    <location>
        <begin position="1"/>
        <end position="24"/>
    </location>
</feature>
<keyword evidence="3" id="KW-0732">Signal</keyword>
<evidence type="ECO:0000313" key="5">
    <source>
        <dbReference type="EMBL" id="KAI8581140.1"/>
    </source>
</evidence>
<dbReference type="PROSITE" id="PS00135">
    <property type="entry name" value="TRYPSIN_SER"/>
    <property type="match status" value="1"/>
</dbReference>
<feature type="chain" id="PRO_5042142568" description="Peptidase S1 domain-containing protein" evidence="3">
    <location>
        <begin position="25"/>
        <end position="324"/>
    </location>
</feature>
<dbReference type="RefSeq" id="XP_051446144.1">
    <property type="nucleotide sequence ID" value="XM_051593530.1"/>
</dbReference>
<dbReference type="AlphaFoldDB" id="A0AAD5EF57"/>
<proteinExistence type="predicted"/>
<sequence length="324" mass="35417">MYIISTIMKFTIITLVAWLGPAYAIQNGTAVKDSTLYPYFVTIGNPHVCGGAFLSLEPEAWVLTAAHCVYDAPLPPPSPNPYFASFGDVSRPDQHIEAITDWIVHPGYVTSSGDTDMRYDLALVKLKRPVKESSTVSRVAIYQDTMALNVNTTASVMGVGYTGFGLPQPSQLLHMLVQVTKYTPGSLEMTETNPPVNSAVCHGDSGGPLIERSPWSGRPYVLGILSRIFNAYDPDPGNATCPFNFDTSTNVTTDGYVNVAYFTSWIADMTGLSEQFLTTPPTADVSWPIPNLQKAVLSTANRDVPVPFHIITCIFIFSLFYHMV</sequence>
<keyword evidence="2" id="KW-0378">Hydrolase</keyword>
<dbReference type="InterPro" id="IPR033116">
    <property type="entry name" value="TRYPSIN_SER"/>
</dbReference>
<dbReference type="PANTHER" id="PTHR24256">
    <property type="entry name" value="TRYPTASE-RELATED"/>
    <property type="match status" value="1"/>
</dbReference>
<comment type="caution">
    <text evidence="5">The sequence shown here is derived from an EMBL/GenBank/DDBJ whole genome shotgun (WGS) entry which is preliminary data.</text>
</comment>